<keyword evidence="2" id="KW-0433">Leucine-rich repeat</keyword>
<dbReference type="Pfam" id="PF18052">
    <property type="entry name" value="Rx_N"/>
    <property type="match status" value="1"/>
</dbReference>
<evidence type="ECO:0000313" key="12">
    <source>
        <dbReference type="EMBL" id="KAF8781310.1"/>
    </source>
</evidence>
<dbReference type="InterPro" id="IPR036388">
    <property type="entry name" value="WH-like_DNA-bd_sf"/>
</dbReference>
<reference evidence="12" key="1">
    <citation type="submission" date="2020-07" db="EMBL/GenBank/DDBJ databases">
        <title>Genome sequence and genetic diversity analysis of an under-domesticated orphan crop, white fonio (Digitaria exilis).</title>
        <authorList>
            <person name="Bennetzen J.L."/>
            <person name="Chen S."/>
            <person name="Ma X."/>
            <person name="Wang X."/>
            <person name="Yssel A.E.J."/>
            <person name="Chaluvadi S.R."/>
            <person name="Johnson M."/>
            <person name="Gangashetty P."/>
            <person name="Hamidou F."/>
            <person name="Sanogo M.D."/>
            <person name="Zwaenepoel A."/>
            <person name="Wallace J."/>
            <person name="Van De Peer Y."/>
            <person name="Van Deynze A."/>
        </authorList>
    </citation>
    <scope>NUCLEOTIDE SEQUENCE</scope>
    <source>
        <tissue evidence="12">Leaves</tissue>
    </source>
</reference>
<evidence type="ECO:0000256" key="4">
    <source>
        <dbReference type="ARBA" id="ARBA00022741"/>
    </source>
</evidence>
<dbReference type="InterPro" id="IPR041118">
    <property type="entry name" value="Rx_N"/>
</dbReference>
<dbReference type="InterPro" id="IPR002182">
    <property type="entry name" value="NB-ARC"/>
</dbReference>
<dbReference type="InterPro" id="IPR032675">
    <property type="entry name" value="LRR_dom_sf"/>
</dbReference>
<organism evidence="12 13">
    <name type="scientific">Digitaria exilis</name>
    <dbReference type="NCBI Taxonomy" id="1010633"/>
    <lineage>
        <taxon>Eukaryota</taxon>
        <taxon>Viridiplantae</taxon>
        <taxon>Streptophyta</taxon>
        <taxon>Embryophyta</taxon>
        <taxon>Tracheophyta</taxon>
        <taxon>Spermatophyta</taxon>
        <taxon>Magnoliopsida</taxon>
        <taxon>Liliopsida</taxon>
        <taxon>Poales</taxon>
        <taxon>Poaceae</taxon>
        <taxon>PACMAD clade</taxon>
        <taxon>Panicoideae</taxon>
        <taxon>Panicodae</taxon>
        <taxon>Paniceae</taxon>
        <taxon>Anthephorinae</taxon>
        <taxon>Digitaria</taxon>
    </lineage>
</organism>
<feature type="domain" description="Disease resistance R13L4/SHOC-2-like LRR" evidence="11">
    <location>
        <begin position="517"/>
        <end position="879"/>
    </location>
</feature>
<accession>A0A835G1N8</accession>
<evidence type="ECO:0000259" key="9">
    <source>
        <dbReference type="Pfam" id="PF18052"/>
    </source>
</evidence>
<dbReference type="PANTHER" id="PTHR23155:SF1198">
    <property type="entry name" value="DISEASE RESISTANCE PROTEIN RGA5"/>
    <property type="match status" value="1"/>
</dbReference>
<evidence type="ECO:0000313" key="13">
    <source>
        <dbReference type="Proteomes" id="UP000636709"/>
    </source>
</evidence>
<sequence>MGPVLRKLDLLLYHLRKALRDGIELLKEDLQEISSALVELSTLETPTLRAKCWMAEARELSYLIEDFVDDMMWTRSDADSKRRGTRIARITQLRDLVRQASERHERYQLDAGCTSSRYLNTGHMRAPTDAANLFGIENSRIKLIEMLTVEEEQQLKVVSIVGPAGVGKTTLAKKIFYELGGQFELRAFVSASRKLDMRRFLGSILSQLWPHHQLASDAGPVQNLIDNIQEQLQDKRYFIVIDNIWEKTAWDIVSGIFPMGNNCSRIIGTSENMNVALECCGHLSNNILKMKPLGIQDSANLFFGRVFGSEQQCPDELKEVSYAVIRKCGGLPLALINIAGLLASHLEHSGLWYHVHARLCSILDTSHTIQEIQKEILILSYNSLPHCLKTCLLYFSMYPEGYMIRKAHLARQWIAEGFIDATEAKDAEEIADIYFEELINRGMIEPAQIDCNDEVLSCTVHHVVLDLITQSSKKEEFISAIDCSQTITGLSTKAHRLSFHFSSAKYAKRPARITMLQIRSLGFFGLIKCMPSIVDFKHLRVLILEFWGDHDGQTRLNLSRICTLHLLRYLKISSDIMVELPAQMSGQQYLETLDIDARICAVPLDIIHLPSLMHLSLRCATELPDRIGCIRSLSTLQYFDLGHNSENNVWSIGKLENLRHLHLTCSTVPSDEHLKRNLVALASTVGNLANLKSLTLALAPGALATTISIDGMSAMSSPACIQKLELLPPIVIFYSLPKWIGLLHKLCVLKIAVANLQRNDICSLTGLPELTVLSLHVRIAPVRRIVLSCGEFPVLKYFEFMCGVLCLAFEPEALPNLRRLQLGFNVHRGERHAHFLPGIEHLLNLKDVVARIGAATGVQEKEKGAMEHALNLAIRKHPRFNNNFLKIESVDWVEEEYGPLERGHDIPGDLNQVGSPPSKHKVSNILRRGLQHAMHGYEFCIVVCFIITQTHLTNLRFMAPISI</sequence>
<keyword evidence="13" id="KW-1185">Reference proteome</keyword>
<dbReference type="Gene3D" id="1.10.10.10">
    <property type="entry name" value="Winged helix-like DNA-binding domain superfamily/Winged helix DNA-binding domain"/>
    <property type="match status" value="1"/>
</dbReference>
<evidence type="ECO:0000259" key="10">
    <source>
        <dbReference type="Pfam" id="PF23559"/>
    </source>
</evidence>
<dbReference type="Gene3D" id="3.40.50.300">
    <property type="entry name" value="P-loop containing nucleotide triphosphate hydrolases"/>
    <property type="match status" value="1"/>
</dbReference>
<feature type="domain" description="Disease resistance N-terminal" evidence="9">
    <location>
        <begin position="2"/>
        <end position="79"/>
    </location>
</feature>
<proteinExistence type="inferred from homology"/>
<evidence type="ECO:0000256" key="1">
    <source>
        <dbReference type="ARBA" id="ARBA00008894"/>
    </source>
</evidence>
<dbReference type="Pfam" id="PF00931">
    <property type="entry name" value="NB-ARC"/>
    <property type="match status" value="1"/>
</dbReference>
<keyword evidence="3" id="KW-0677">Repeat</keyword>
<dbReference type="InterPro" id="IPR044974">
    <property type="entry name" value="Disease_R_plants"/>
</dbReference>
<evidence type="ECO:0000256" key="5">
    <source>
        <dbReference type="ARBA" id="ARBA00022821"/>
    </source>
</evidence>
<dbReference type="EMBL" id="JACEFO010000086">
    <property type="protein sequence ID" value="KAF8781310.1"/>
    <property type="molecule type" value="Genomic_DNA"/>
</dbReference>
<evidence type="ECO:0000256" key="3">
    <source>
        <dbReference type="ARBA" id="ARBA00022737"/>
    </source>
</evidence>
<dbReference type="InterPro" id="IPR058922">
    <property type="entry name" value="WHD_DRP"/>
</dbReference>
<evidence type="ECO:0000256" key="2">
    <source>
        <dbReference type="ARBA" id="ARBA00022614"/>
    </source>
</evidence>
<protein>
    <submittedName>
        <fullName evidence="12">Uncharacterized protein</fullName>
    </submittedName>
</protein>
<dbReference type="Gene3D" id="1.20.5.4130">
    <property type="match status" value="1"/>
</dbReference>
<keyword evidence="4" id="KW-0547">Nucleotide-binding</keyword>
<keyword evidence="5" id="KW-0611">Plant defense</keyword>
<name>A0A835G1N8_9POAL</name>
<evidence type="ECO:0000256" key="6">
    <source>
        <dbReference type="ARBA" id="ARBA00023054"/>
    </source>
</evidence>
<dbReference type="GO" id="GO:0042742">
    <property type="term" value="P:defense response to bacterium"/>
    <property type="evidence" value="ECO:0007669"/>
    <property type="project" value="UniProtKB-ARBA"/>
</dbReference>
<dbReference type="Gene3D" id="3.80.10.10">
    <property type="entry name" value="Ribonuclease Inhibitor"/>
    <property type="match status" value="1"/>
</dbReference>
<gene>
    <name evidence="12" type="ORF">HU200_000573</name>
</gene>
<dbReference type="AlphaFoldDB" id="A0A835G1N8"/>
<dbReference type="GO" id="GO:0009626">
    <property type="term" value="P:plant-type hypersensitive response"/>
    <property type="evidence" value="ECO:0007669"/>
    <property type="project" value="UniProtKB-ARBA"/>
</dbReference>
<feature type="domain" description="Disease resistance protein winged helix" evidence="10">
    <location>
        <begin position="397"/>
        <end position="468"/>
    </location>
</feature>
<evidence type="ECO:0000259" key="8">
    <source>
        <dbReference type="Pfam" id="PF00931"/>
    </source>
</evidence>
<dbReference type="SUPFAM" id="SSF52540">
    <property type="entry name" value="P-loop containing nucleoside triphosphate hydrolases"/>
    <property type="match status" value="1"/>
</dbReference>
<evidence type="ECO:0000256" key="7">
    <source>
        <dbReference type="SAM" id="Coils"/>
    </source>
</evidence>
<comment type="caution">
    <text evidence="12">The sequence shown here is derived from an EMBL/GenBank/DDBJ whole genome shotgun (WGS) entry which is preliminary data.</text>
</comment>
<dbReference type="OrthoDB" id="635874at2759"/>
<dbReference type="Pfam" id="PF23559">
    <property type="entry name" value="WHD_DRP"/>
    <property type="match status" value="1"/>
</dbReference>
<feature type="coiled-coil region" evidence="7">
    <location>
        <begin position="16"/>
        <end position="43"/>
    </location>
</feature>
<dbReference type="InterPro" id="IPR027417">
    <property type="entry name" value="P-loop_NTPase"/>
</dbReference>
<dbReference type="InterPro" id="IPR055414">
    <property type="entry name" value="LRR_R13L4/SHOC2-like"/>
</dbReference>
<keyword evidence="6 7" id="KW-0175">Coiled coil</keyword>
<dbReference type="Proteomes" id="UP000636709">
    <property type="component" value="Unassembled WGS sequence"/>
</dbReference>
<dbReference type="FunFam" id="1.10.10.10:FF:000322">
    <property type="entry name" value="Probable disease resistance protein At1g63360"/>
    <property type="match status" value="1"/>
</dbReference>
<dbReference type="Pfam" id="PF23598">
    <property type="entry name" value="LRR_14"/>
    <property type="match status" value="1"/>
</dbReference>
<dbReference type="GO" id="GO:0002758">
    <property type="term" value="P:innate immune response-activating signaling pathway"/>
    <property type="evidence" value="ECO:0007669"/>
    <property type="project" value="UniProtKB-ARBA"/>
</dbReference>
<dbReference type="PRINTS" id="PR00364">
    <property type="entry name" value="DISEASERSIST"/>
</dbReference>
<dbReference type="PANTHER" id="PTHR23155">
    <property type="entry name" value="DISEASE RESISTANCE PROTEIN RP"/>
    <property type="match status" value="1"/>
</dbReference>
<evidence type="ECO:0000259" key="11">
    <source>
        <dbReference type="Pfam" id="PF23598"/>
    </source>
</evidence>
<dbReference type="GO" id="GO:0043531">
    <property type="term" value="F:ADP binding"/>
    <property type="evidence" value="ECO:0007669"/>
    <property type="project" value="InterPro"/>
</dbReference>
<dbReference type="SUPFAM" id="SSF52058">
    <property type="entry name" value="L domain-like"/>
    <property type="match status" value="1"/>
</dbReference>
<comment type="similarity">
    <text evidence="1">Belongs to the disease resistance NB-LRR family.</text>
</comment>
<feature type="domain" description="NB-ARC" evidence="8">
    <location>
        <begin position="142"/>
        <end position="308"/>
    </location>
</feature>